<evidence type="ECO:0000259" key="7">
    <source>
        <dbReference type="Pfam" id="PF08281"/>
    </source>
</evidence>
<dbReference type="InterPro" id="IPR013249">
    <property type="entry name" value="RNA_pol_sigma70_r4_t2"/>
</dbReference>
<feature type="domain" description="RNA polymerase sigma factor 70 region 4 type 2" evidence="7">
    <location>
        <begin position="153"/>
        <end position="205"/>
    </location>
</feature>
<gene>
    <name evidence="8" type="ORF">ACIPEN_05970</name>
</gene>
<evidence type="ECO:0000256" key="5">
    <source>
        <dbReference type="ARBA" id="ARBA00023163"/>
    </source>
</evidence>
<dbReference type="Pfam" id="PF08281">
    <property type="entry name" value="Sigma70_r4_2"/>
    <property type="match status" value="1"/>
</dbReference>
<reference evidence="8 9" key="1">
    <citation type="submission" date="2024-10" db="EMBL/GenBank/DDBJ databases">
        <title>The Natural Products Discovery Center: Release of the First 8490 Sequenced Strains for Exploring Actinobacteria Biosynthetic Diversity.</title>
        <authorList>
            <person name="Kalkreuter E."/>
            <person name="Kautsar S.A."/>
            <person name="Yang D."/>
            <person name="Bader C.D."/>
            <person name="Teijaro C.N."/>
            <person name="Fluegel L."/>
            <person name="Davis C.M."/>
            <person name="Simpson J.R."/>
            <person name="Lauterbach L."/>
            <person name="Steele A.D."/>
            <person name="Gui C."/>
            <person name="Meng S."/>
            <person name="Li G."/>
            <person name="Viehrig K."/>
            <person name="Ye F."/>
            <person name="Su P."/>
            <person name="Kiefer A.F."/>
            <person name="Nichols A."/>
            <person name="Cepeda A.J."/>
            <person name="Yan W."/>
            <person name="Fan B."/>
            <person name="Jiang Y."/>
            <person name="Adhikari A."/>
            <person name="Zheng C.-J."/>
            <person name="Schuster L."/>
            <person name="Cowan T.M."/>
            <person name="Smanski M.J."/>
            <person name="Chevrette M.G."/>
            <person name="De Carvalho L.P.S."/>
            <person name="Shen B."/>
        </authorList>
    </citation>
    <scope>NUCLEOTIDE SEQUENCE [LARGE SCALE GENOMIC DNA]</scope>
    <source>
        <strain evidence="8 9">NPDC087045</strain>
    </source>
</reference>
<dbReference type="InterPro" id="IPR007627">
    <property type="entry name" value="RNA_pol_sigma70_r2"/>
</dbReference>
<comment type="similarity">
    <text evidence="1">Belongs to the sigma-70 factor family. ECF subfamily.</text>
</comment>
<dbReference type="NCBIfam" id="NF009188">
    <property type="entry name" value="PRK12536.1"/>
    <property type="match status" value="1"/>
</dbReference>
<dbReference type="SUPFAM" id="SSF88659">
    <property type="entry name" value="Sigma3 and sigma4 domains of RNA polymerase sigma factors"/>
    <property type="match status" value="1"/>
</dbReference>
<dbReference type="NCBIfam" id="TIGR02937">
    <property type="entry name" value="sigma70-ECF"/>
    <property type="match status" value="1"/>
</dbReference>
<dbReference type="InterPro" id="IPR039425">
    <property type="entry name" value="RNA_pol_sigma-70-like"/>
</dbReference>
<keyword evidence="4" id="KW-0238">DNA-binding</keyword>
<dbReference type="InterPro" id="IPR013325">
    <property type="entry name" value="RNA_pol_sigma_r2"/>
</dbReference>
<accession>A0ABW8EV93</accession>
<dbReference type="SUPFAM" id="SSF88946">
    <property type="entry name" value="Sigma2 domain of RNA polymerase sigma factors"/>
    <property type="match status" value="1"/>
</dbReference>
<dbReference type="PANTHER" id="PTHR43133">
    <property type="entry name" value="RNA POLYMERASE ECF-TYPE SIGMA FACTO"/>
    <property type="match status" value="1"/>
</dbReference>
<dbReference type="RefSeq" id="WP_402698906.1">
    <property type="nucleotide sequence ID" value="NZ_JBIUZV010000003.1"/>
</dbReference>
<keyword evidence="3" id="KW-0731">Sigma factor</keyword>
<comment type="caution">
    <text evidence="8">The sequence shown here is derived from an EMBL/GenBank/DDBJ whole genome shotgun (WGS) entry which is preliminary data.</text>
</comment>
<dbReference type="Proteomes" id="UP001617427">
    <property type="component" value="Unassembled WGS sequence"/>
</dbReference>
<keyword evidence="9" id="KW-1185">Reference proteome</keyword>
<sequence length="213" mass="24046">MTKSQPFFAHELSSFEDNAAGRAMKPLAGKEPVYPTEERLRALLLAGLEGDAGAYRDFLSELSGRLRAFLRKRLQHMQDEVEDIVQETLLAVHNARHTYRADQPLTAWVYAIARYKLMDFLRARSRREAFNDPLDDEHELFAACDEEPAQARRDVGSLLEQLPDKQRLPIVHVKLEGLSVAETAQLTGMTESAVKVGIHRGLKALAAKIREKL</sequence>
<dbReference type="CDD" id="cd06171">
    <property type="entry name" value="Sigma70_r4"/>
    <property type="match status" value="1"/>
</dbReference>
<dbReference type="Gene3D" id="1.10.10.10">
    <property type="entry name" value="Winged helix-like DNA-binding domain superfamily/Winged helix DNA-binding domain"/>
    <property type="match status" value="1"/>
</dbReference>
<keyword evidence="2" id="KW-0805">Transcription regulation</keyword>
<dbReference type="Pfam" id="PF04542">
    <property type="entry name" value="Sigma70_r2"/>
    <property type="match status" value="1"/>
</dbReference>
<name>A0ABW8EV93_9BURK</name>
<evidence type="ECO:0000313" key="8">
    <source>
        <dbReference type="EMBL" id="MFJ3045356.1"/>
    </source>
</evidence>
<evidence type="ECO:0000256" key="2">
    <source>
        <dbReference type="ARBA" id="ARBA00023015"/>
    </source>
</evidence>
<feature type="domain" description="RNA polymerase sigma-70 region 2" evidence="6">
    <location>
        <begin position="62"/>
        <end position="127"/>
    </location>
</feature>
<dbReference type="InterPro" id="IPR036388">
    <property type="entry name" value="WH-like_DNA-bd_sf"/>
</dbReference>
<dbReference type="Gene3D" id="1.10.1740.10">
    <property type="match status" value="1"/>
</dbReference>
<evidence type="ECO:0000256" key="4">
    <source>
        <dbReference type="ARBA" id="ARBA00023125"/>
    </source>
</evidence>
<dbReference type="NCBIfam" id="NF009191">
    <property type="entry name" value="PRK12539.1"/>
    <property type="match status" value="1"/>
</dbReference>
<evidence type="ECO:0000259" key="6">
    <source>
        <dbReference type="Pfam" id="PF04542"/>
    </source>
</evidence>
<evidence type="ECO:0000256" key="3">
    <source>
        <dbReference type="ARBA" id="ARBA00023082"/>
    </source>
</evidence>
<dbReference type="EMBL" id="JBIUZV010000003">
    <property type="protein sequence ID" value="MFJ3045356.1"/>
    <property type="molecule type" value="Genomic_DNA"/>
</dbReference>
<dbReference type="InterPro" id="IPR014284">
    <property type="entry name" value="RNA_pol_sigma-70_dom"/>
</dbReference>
<protein>
    <submittedName>
        <fullName evidence="8">Sigma-70 family RNA polymerase sigma factor</fullName>
    </submittedName>
</protein>
<evidence type="ECO:0000256" key="1">
    <source>
        <dbReference type="ARBA" id="ARBA00010641"/>
    </source>
</evidence>
<evidence type="ECO:0000313" key="9">
    <source>
        <dbReference type="Proteomes" id="UP001617427"/>
    </source>
</evidence>
<dbReference type="PANTHER" id="PTHR43133:SF58">
    <property type="entry name" value="ECF RNA POLYMERASE SIGMA FACTOR SIGD"/>
    <property type="match status" value="1"/>
</dbReference>
<dbReference type="InterPro" id="IPR013324">
    <property type="entry name" value="RNA_pol_sigma_r3/r4-like"/>
</dbReference>
<proteinExistence type="inferred from homology"/>
<keyword evidence="5" id="KW-0804">Transcription</keyword>
<organism evidence="8 9">
    <name type="scientific">Herbaspirillum chlorophenolicum</name>
    <dbReference type="NCBI Taxonomy" id="211589"/>
    <lineage>
        <taxon>Bacteria</taxon>
        <taxon>Pseudomonadati</taxon>
        <taxon>Pseudomonadota</taxon>
        <taxon>Betaproteobacteria</taxon>
        <taxon>Burkholderiales</taxon>
        <taxon>Oxalobacteraceae</taxon>
        <taxon>Herbaspirillum</taxon>
    </lineage>
</organism>